<proteinExistence type="predicted"/>
<organism evidence="2 3">
    <name type="scientific">Trichogramma brassicae</name>
    <dbReference type="NCBI Taxonomy" id="86971"/>
    <lineage>
        <taxon>Eukaryota</taxon>
        <taxon>Metazoa</taxon>
        <taxon>Ecdysozoa</taxon>
        <taxon>Arthropoda</taxon>
        <taxon>Hexapoda</taxon>
        <taxon>Insecta</taxon>
        <taxon>Pterygota</taxon>
        <taxon>Neoptera</taxon>
        <taxon>Endopterygota</taxon>
        <taxon>Hymenoptera</taxon>
        <taxon>Apocrita</taxon>
        <taxon>Proctotrupomorpha</taxon>
        <taxon>Chalcidoidea</taxon>
        <taxon>Trichogrammatidae</taxon>
        <taxon>Trichogramma</taxon>
    </lineage>
</organism>
<reference evidence="2 3" key="1">
    <citation type="submission" date="2020-02" db="EMBL/GenBank/DDBJ databases">
        <authorList>
            <person name="Ferguson B K."/>
        </authorList>
    </citation>
    <scope>NUCLEOTIDE SEQUENCE [LARGE SCALE GENOMIC DNA]</scope>
</reference>
<dbReference type="OrthoDB" id="7700848at2759"/>
<evidence type="ECO:0000313" key="2">
    <source>
        <dbReference type="EMBL" id="CAB0042912.1"/>
    </source>
</evidence>
<dbReference type="InterPro" id="IPR011010">
    <property type="entry name" value="DNA_brk_join_enz"/>
</dbReference>
<name>A0A6H5J0R4_9HYME</name>
<evidence type="ECO:0000256" key="1">
    <source>
        <dbReference type="SAM" id="MobiDB-lite"/>
    </source>
</evidence>
<evidence type="ECO:0000313" key="3">
    <source>
        <dbReference type="Proteomes" id="UP000479190"/>
    </source>
</evidence>
<feature type="compositionally biased region" description="Polar residues" evidence="1">
    <location>
        <begin position="676"/>
        <end position="688"/>
    </location>
</feature>
<feature type="region of interest" description="Disordered" evidence="1">
    <location>
        <begin position="660"/>
        <end position="688"/>
    </location>
</feature>
<sequence>MPAMCDHAADGSEKGDTTIDDGIVQDRSLFHSIRVKVAPITLKRQENKKLFITYKKPHYDASSQTIRRRIRSTLEESGTDVASFGAHNTRPASTSAVARKDINVETIRKTTGWTEKSATFARFYNQPFQSSEDFTRARTVRASSSPCEREGQASCDYHEQPLTATAYNTLFFPGEQEADKTGMPAVLSTWLQASPGHGNQCRKAHMLELPVQGGGQGHVGQALRDRKPPDKPTCFRPMCMLDAVSKILERIICDRLQVFTESPSGLSDREFCFRRGRSTIDAIETVVSTAREALKGRRWLGGTKEYCVAGRQKRVRHGAVELHSHRAGTHREACLPAENDFHYFQDRVLEYSTSDGPEAGSVTVGAPQRSVLGPTLWNVMYDIALVAVAKHLWLIENHLNVALAQAESIHRRACLRIISRRPHLSLEATYVLASIPPLELLADERTRLYDRRHDDAGRDDERQETLRRWQVQWDQSTKGRWTHRLIPDIKGWVERSSTLLKSTNPWLSLWSARPLDPLVLFHALGPTRTRTSTLHSDDVGSYYPHGTRQSDVDIPEDVALNSHTRAPFARAIIAAIQEKPQSNDPWYDRMYTTEHQHANAYPDWKIIEFTLRTHCATSQRVQSRTARRRLTFAHTRIYKFSGLPRRIGQLPREVEHHINDGSAVHRHLPRGVEGDNGSTSTTSTIRTA</sequence>
<gene>
    <name evidence="2" type="ORF">TBRA_LOCUS14500</name>
</gene>
<evidence type="ECO:0008006" key="4">
    <source>
        <dbReference type="Google" id="ProtNLM"/>
    </source>
</evidence>
<dbReference type="EMBL" id="CADCXV010001239">
    <property type="protein sequence ID" value="CAB0042912.1"/>
    <property type="molecule type" value="Genomic_DNA"/>
</dbReference>
<keyword evidence="3" id="KW-1185">Reference proteome</keyword>
<dbReference type="SUPFAM" id="SSF56349">
    <property type="entry name" value="DNA breaking-rejoining enzymes"/>
    <property type="match status" value="1"/>
</dbReference>
<feature type="non-terminal residue" evidence="2">
    <location>
        <position position="688"/>
    </location>
</feature>
<dbReference type="AlphaFoldDB" id="A0A6H5J0R4"/>
<protein>
    <recommendedName>
        <fullName evidence="4">Reverse transcriptase domain-containing protein</fullName>
    </recommendedName>
</protein>
<accession>A0A6H5J0R4</accession>
<dbReference type="GO" id="GO:0003677">
    <property type="term" value="F:DNA binding"/>
    <property type="evidence" value="ECO:0007669"/>
    <property type="project" value="InterPro"/>
</dbReference>
<dbReference type="Proteomes" id="UP000479190">
    <property type="component" value="Unassembled WGS sequence"/>
</dbReference>